<dbReference type="AlphaFoldDB" id="A0A0W0G4P3"/>
<organism evidence="1 3">
    <name type="scientific">Moniliophthora roreri</name>
    <name type="common">Frosty pod rot fungus</name>
    <name type="synonym">Monilia roreri</name>
    <dbReference type="NCBI Taxonomy" id="221103"/>
    <lineage>
        <taxon>Eukaryota</taxon>
        <taxon>Fungi</taxon>
        <taxon>Dikarya</taxon>
        <taxon>Basidiomycota</taxon>
        <taxon>Agaricomycotina</taxon>
        <taxon>Agaricomycetes</taxon>
        <taxon>Agaricomycetidae</taxon>
        <taxon>Agaricales</taxon>
        <taxon>Marasmiineae</taxon>
        <taxon>Marasmiaceae</taxon>
        <taxon>Moniliophthora</taxon>
    </lineage>
</organism>
<dbReference type="EMBL" id="LATX01001138">
    <property type="protein sequence ID" value="KTB43579.1"/>
    <property type="molecule type" value="Genomic_DNA"/>
</dbReference>
<protein>
    <submittedName>
        <fullName evidence="1">Uncharacterized protein</fullName>
    </submittedName>
</protein>
<reference evidence="1 3" key="1">
    <citation type="submission" date="2015-12" db="EMBL/GenBank/DDBJ databases">
        <title>Draft genome sequence of Moniliophthora roreri, the causal agent of frosty pod rot of cacao.</title>
        <authorList>
            <person name="Aime M.C."/>
            <person name="Diaz-Valderrama J.R."/>
            <person name="Kijpornyongpan T."/>
            <person name="Phillips-Mora W."/>
        </authorList>
    </citation>
    <scope>NUCLEOTIDE SEQUENCE [LARGE SCALE GENOMIC DNA]</scope>
    <source>
        <strain evidence="1 3">MCA 2952</strain>
    </source>
</reference>
<gene>
    <name evidence="2" type="ORF">WG66_3843</name>
    <name evidence="1" type="ORF">WG66_3847</name>
</gene>
<proteinExistence type="predicted"/>
<evidence type="ECO:0000313" key="1">
    <source>
        <dbReference type="EMBL" id="KTB43549.1"/>
    </source>
</evidence>
<sequence length="150" mass="17206">MSHSFGLAESLTLNYIYMARHHHHEIHGTTALVKLSGRNLNPQLNCINWINTIVIPNPNSGFSLRPRSAAIGMIDRRRGLVTTVRQILVTDVPNSQDSNYPTFRLKKDRRKAACNVMLQIRIRDTVKLEGTHVCCSAYIWDMDRRYMRSG</sequence>
<dbReference type="Proteomes" id="UP000054988">
    <property type="component" value="Unassembled WGS sequence"/>
</dbReference>
<evidence type="ECO:0000313" key="3">
    <source>
        <dbReference type="Proteomes" id="UP000054988"/>
    </source>
</evidence>
<name>A0A0W0G4P3_MONRR</name>
<comment type="caution">
    <text evidence="1">The sequence shown here is derived from an EMBL/GenBank/DDBJ whole genome shotgun (WGS) entry which is preliminary data.</text>
</comment>
<accession>A0A0W0G4P3</accession>
<dbReference type="EMBL" id="LATX01001139">
    <property type="protein sequence ID" value="KTB43549.1"/>
    <property type="molecule type" value="Genomic_DNA"/>
</dbReference>
<evidence type="ECO:0000313" key="2">
    <source>
        <dbReference type="EMBL" id="KTB43579.1"/>
    </source>
</evidence>